<gene>
    <name evidence="5" type="ORF">RM423_16140</name>
</gene>
<reference evidence="6" key="1">
    <citation type="submission" date="2023-07" db="EMBL/GenBank/DDBJ databases">
        <title>30 novel species of actinomycetes from the DSMZ collection.</title>
        <authorList>
            <person name="Nouioui I."/>
        </authorList>
    </citation>
    <scope>NUCLEOTIDE SEQUENCE [LARGE SCALE GENOMIC DNA]</scope>
    <source>
        <strain evidence="6">DSM 44399</strain>
    </source>
</reference>
<sequence>MANQDWFDKDFYKSLGVASDASDSDIKKAYRRLAKDLHPDKNPGDANAEQRFKEVSEAYSVLSDAEQRKEYDAVRTMSHGGARFTAGSGPAGGFSDDVFSGFFGRQSGRQAGGGSNISIEDLLSGAFGNGAGGGFGQSPRVGSDVEASTSLTFRQAVEGDTVTLRRGDGSTVTARVPAGVKDGQKIRLRGRGNPGPAGNGDLILTVNVEPHPLFGRSGDDLTITVPVTFAEAALGANIAVPTFDGSTVTVKLPPGTPSGRVLRVKGKGVQRKDGTAGYLLVTVSVAVPQKLDSAAREAVEALAAATAGDDPRAGLFAQARQA</sequence>
<dbReference type="InterPro" id="IPR002939">
    <property type="entry name" value="DnaJ_C"/>
</dbReference>
<dbReference type="Gene3D" id="2.60.260.20">
    <property type="entry name" value="Urease metallochaperone UreE, N-terminal domain"/>
    <property type="match status" value="2"/>
</dbReference>
<evidence type="ECO:0000313" key="5">
    <source>
        <dbReference type="EMBL" id="MDT0262926.1"/>
    </source>
</evidence>
<dbReference type="InterPro" id="IPR008971">
    <property type="entry name" value="HSP40/DnaJ_pept-bd"/>
</dbReference>
<dbReference type="InterPro" id="IPR001623">
    <property type="entry name" value="DnaJ_domain"/>
</dbReference>
<accession>A0ABU2JDW7</accession>
<dbReference type="Pfam" id="PF00226">
    <property type="entry name" value="DnaJ"/>
    <property type="match status" value="1"/>
</dbReference>
<keyword evidence="1" id="KW-0235">DNA replication</keyword>
<dbReference type="PANTHER" id="PTHR43096:SF54">
    <property type="entry name" value="CHAPERONE PROTEIN DNAJ 1"/>
    <property type="match status" value="1"/>
</dbReference>
<dbReference type="SUPFAM" id="SSF49493">
    <property type="entry name" value="HSP40/DnaJ peptide-binding domain"/>
    <property type="match status" value="2"/>
</dbReference>
<keyword evidence="2" id="KW-0346">Stress response</keyword>
<name>A0ABU2JDW7_9ACTN</name>
<proteinExistence type="predicted"/>
<dbReference type="InterPro" id="IPR036869">
    <property type="entry name" value="J_dom_sf"/>
</dbReference>
<keyword evidence="3" id="KW-0143">Chaperone</keyword>
<dbReference type="Pfam" id="PF01556">
    <property type="entry name" value="DnaJ_C"/>
    <property type="match status" value="1"/>
</dbReference>
<protein>
    <submittedName>
        <fullName evidence="5">DnaJ C-terminal domain-containing protein</fullName>
    </submittedName>
</protein>
<dbReference type="Gene3D" id="1.10.287.110">
    <property type="entry name" value="DnaJ domain"/>
    <property type="match status" value="1"/>
</dbReference>
<evidence type="ECO:0000256" key="3">
    <source>
        <dbReference type="ARBA" id="ARBA00023186"/>
    </source>
</evidence>
<dbReference type="Proteomes" id="UP001183176">
    <property type="component" value="Unassembled WGS sequence"/>
</dbReference>
<evidence type="ECO:0000313" key="6">
    <source>
        <dbReference type="Proteomes" id="UP001183176"/>
    </source>
</evidence>
<dbReference type="InterPro" id="IPR018253">
    <property type="entry name" value="DnaJ_domain_CS"/>
</dbReference>
<feature type="domain" description="J" evidence="4">
    <location>
        <begin position="10"/>
        <end position="75"/>
    </location>
</feature>
<dbReference type="SMART" id="SM00271">
    <property type="entry name" value="DnaJ"/>
    <property type="match status" value="1"/>
</dbReference>
<comment type="caution">
    <text evidence="5">The sequence shown here is derived from an EMBL/GenBank/DDBJ whole genome shotgun (WGS) entry which is preliminary data.</text>
</comment>
<keyword evidence="6" id="KW-1185">Reference proteome</keyword>
<dbReference type="RefSeq" id="WP_311424073.1">
    <property type="nucleotide sequence ID" value="NZ_JAVREH010000024.1"/>
</dbReference>
<dbReference type="PRINTS" id="PR00625">
    <property type="entry name" value="JDOMAIN"/>
</dbReference>
<dbReference type="PROSITE" id="PS00636">
    <property type="entry name" value="DNAJ_1"/>
    <property type="match status" value="1"/>
</dbReference>
<evidence type="ECO:0000259" key="4">
    <source>
        <dbReference type="PROSITE" id="PS50076"/>
    </source>
</evidence>
<evidence type="ECO:0000256" key="2">
    <source>
        <dbReference type="ARBA" id="ARBA00023016"/>
    </source>
</evidence>
<dbReference type="PANTHER" id="PTHR43096">
    <property type="entry name" value="DNAJ HOMOLOG 1, MITOCHONDRIAL-RELATED"/>
    <property type="match status" value="1"/>
</dbReference>
<dbReference type="CDD" id="cd06257">
    <property type="entry name" value="DnaJ"/>
    <property type="match status" value="1"/>
</dbReference>
<evidence type="ECO:0000256" key="1">
    <source>
        <dbReference type="ARBA" id="ARBA00022705"/>
    </source>
</evidence>
<dbReference type="SUPFAM" id="SSF46565">
    <property type="entry name" value="Chaperone J-domain"/>
    <property type="match status" value="1"/>
</dbReference>
<organism evidence="5 6">
    <name type="scientific">Jatrophihabitans lederbergiae</name>
    <dbReference type="NCBI Taxonomy" id="3075547"/>
    <lineage>
        <taxon>Bacteria</taxon>
        <taxon>Bacillati</taxon>
        <taxon>Actinomycetota</taxon>
        <taxon>Actinomycetes</taxon>
        <taxon>Jatrophihabitantales</taxon>
        <taxon>Jatrophihabitantaceae</taxon>
        <taxon>Jatrophihabitans</taxon>
    </lineage>
</organism>
<dbReference type="PROSITE" id="PS50076">
    <property type="entry name" value="DNAJ_2"/>
    <property type="match status" value="1"/>
</dbReference>
<dbReference type="EMBL" id="JAVREH010000024">
    <property type="protein sequence ID" value="MDT0262926.1"/>
    <property type="molecule type" value="Genomic_DNA"/>
</dbReference>
<dbReference type="CDD" id="cd10747">
    <property type="entry name" value="DnaJ_C"/>
    <property type="match status" value="1"/>
</dbReference>